<evidence type="ECO:0000256" key="1">
    <source>
        <dbReference type="ARBA" id="ARBA00005820"/>
    </source>
</evidence>
<dbReference type="PANTHER" id="PTHR35807">
    <property type="entry name" value="TRANSCRIPTIONAL REGULATOR REDD-RELATED"/>
    <property type="match status" value="1"/>
</dbReference>
<dbReference type="Pfam" id="PF03704">
    <property type="entry name" value="BTAD"/>
    <property type="match status" value="1"/>
</dbReference>
<dbReference type="InterPro" id="IPR019734">
    <property type="entry name" value="TPR_rpt"/>
</dbReference>
<dbReference type="EMBL" id="VUOB01000002">
    <property type="protein sequence ID" value="KAA2266479.1"/>
    <property type="molecule type" value="Genomic_DNA"/>
</dbReference>
<reference evidence="7 8" key="1">
    <citation type="submission" date="2019-09" db="EMBL/GenBank/DDBJ databases">
        <title>Goodfellowia gen. nov., a new genus of the Pseudonocardineae related to Actinoalloteichus, containing Goodfellowia coeruleoviolacea gen. nov., comb. nov. gen. nov., comb. nov.</title>
        <authorList>
            <person name="Labeda D."/>
        </authorList>
    </citation>
    <scope>NUCLEOTIDE SEQUENCE [LARGE SCALE GENOMIC DNA]</scope>
    <source>
        <strain evidence="7 8">AN110305</strain>
    </source>
</reference>
<dbReference type="GO" id="GO:0006355">
    <property type="term" value="P:regulation of DNA-templated transcription"/>
    <property type="evidence" value="ECO:0007669"/>
    <property type="project" value="InterPro"/>
</dbReference>
<dbReference type="SUPFAM" id="SSF46894">
    <property type="entry name" value="C-terminal effector domain of the bipartite response regulators"/>
    <property type="match status" value="1"/>
</dbReference>
<keyword evidence="8" id="KW-1185">Reference proteome</keyword>
<dbReference type="SMART" id="SM00028">
    <property type="entry name" value="TPR"/>
    <property type="match status" value="2"/>
</dbReference>
<dbReference type="GO" id="GO:0043531">
    <property type="term" value="F:ADP binding"/>
    <property type="evidence" value="ECO:0007669"/>
    <property type="project" value="InterPro"/>
</dbReference>
<dbReference type="OrthoDB" id="581105at2"/>
<reference evidence="7 8" key="2">
    <citation type="submission" date="2019-09" db="EMBL/GenBank/DDBJ databases">
        <authorList>
            <person name="Jin C."/>
        </authorList>
    </citation>
    <scope>NUCLEOTIDE SEQUENCE [LARGE SCALE GENOMIC DNA]</scope>
    <source>
        <strain evidence="7 8">AN110305</strain>
    </source>
</reference>
<dbReference type="SMART" id="SM00862">
    <property type="entry name" value="Trans_reg_C"/>
    <property type="match status" value="1"/>
</dbReference>
<dbReference type="SUPFAM" id="SSF48452">
    <property type="entry name" value="TPR-like"/>
    <property type="match status" value="2"/>
</dbReference>
<dbReference type="InterPro" id="IPR051677">
    <property type="entry name" value="AfsR-DnrI-RedD_regulator"/>
</dbReference>
<dbReference type="InterPro" id="IPR036388">
    <property type="entry name" value="WH-like_DNA-bd_sf"/>
</dbReference>
<feature type="domain" description="OmpR/PhoB-type" evidence="5">
    <location>
        <begin position="15"/>
        <end position="86"/>
    </location>
</feature>
<dbReference type="PANTHER" id="PTHR35807:SF1">
    <property type="entry name" value="TRANSCRIPTIONAL REGULATOR REDD"/>
    <property type="match status" value="1"/>
</dbReference>
<dbReference type="AlphaFoldDB" id="A0A5B2XUB4"/>
<dbReference type="Gene3D" id="1.25.40.10">
    <property type="entry name" value="Tetratricopeptide repeat domain"/>
    <property type="match status" value="3"/>
</dbReference>
<dbReference type="Gene3D" id="1.10.8.430">
    <property type="entry name" value="Helical domain of apoptotic protease-activating factors"/>
    <property type="match status" value="1"/>
</dbReference>
<protein>
    <submittedName>
        <fullName evidence="7">Uncharacterized protein</fullName>
    </submittedName>
</protein>
<feature type="domain" description="Bacterial transcriptional activator" evidence="6">
    <location>
        <begin position="93"/>
        <end position="226"/>
    </location>
</feature>
<evidence type="ECO:0000256" key="2">
    <source>
        <dbReference type="ARBA" id="ARBA00023015"/>
    </source>
</evidence>
<dbReference type="PRINTS" id="PR00364">
    <property type="entry name" value="DISEASERSIST"/>
</dbReference>
<organism evidence="7 8">
    <name type="scientific">Solihabitans fulvus</name>
    <dbReference type="NCBI Taxonomy" id="1892852"/>
    <lineage>
        <taxon>Bacteria</taxon>
        <taxon>Bacillati</taxon>
        <taxon>Actinomycetota</taxon>
        <taxon>Actinomycetes</taxon>
        <taxon>Pseudonocardiales</taxon>
        <taxon>Pseudonocardiaceae</taxon>
        <taxon>Solihabitans</taxon>
    </lineage>
</organism>
<sequence length="897" mass="95976">MDFRILGPVQVIADQRRVPIGGQQPEKLLAALLLAAGRIVSLDELIGALWDGEPPATAKHQVDKLIATLRRALPGTIETDGPGYRISLADATLDTETFATLTAAPTIASLTAALDLWRGPALAGIDGRVLRTAAAALDERRLAAAERLAELRLAVGQAAEVAAELPVLIAAHPLREALRGQLMLALYRCGRQAEALAVYAEIRALLDDELGVPPGPELARLHERLLRADPALDSPALTAPTAPPAPCTLPYDLPDFAGRTADVDRLLHATEAVVINAIDGMAGIGKTALAVHAAHRLAERYPDGQLFCDLHAHTPGAAPVDPATALERLLRMVGVPAETIPDGLDQRTARWRAELAGRKVLVVLDNAATAAQVRPLLPGTTDCLALVTSRRRLAALEGAAILSLDVLSTEESLVLFGNVAGVPRATAEPEAAREVVALCGRLPLAIRLAASRLAHRPQWTVASLARRLRDGTGRLAQLALEDRGVGAAFALSYEQVTPAQQRMFRLLGLHPGADFDAYSAAALADSTPQQAEALLEDLVDAHLLLHRTAGRYTFHDLLREYAHELSQEEGDLPGARMHDYFLVTATAATDLISRESRRFEPTVAHPPRHRPEFADLDAALAWLTAEQSTLTTATATASDWQLACVLRAFFEHLGHFADWRATHEAVLHKAAADPLGTALIRFNLGALAMWTDQPAEGIAHFAAVLASGVCDRRLEASTLTNQGMLAHQLNRDVEAADYLRRALALDHDTPAITAMGWNNLGLTEGRLGRRREAIEHHRTALALARRIGSAATERGVLLGLGETSLRLGVPAAEPFRTAMKLARAGRFRMQEALALDGLAHATGDPSYWHEALAIFTELGSARADLVRRHLDNPGALSCDLCRAATPASAARPGLIGV</sequence>
<dbReference type="InterPro" id="IPR027417">
    <property type="entry name" value="P-loop_NTPase"/>
</dbReference>
<dbReference type="Gene3D" id="1.10.10.10">
    <property type="entry name" value="Winged helix-like DNA-binding domain superfamily/Winged helix DNA-binding domain"/>
    <property type="match status" value="2"/>
</dbReference>
<dbReference type="RefSeq" id="WP_149847585.1">
    <property type="nucleotide sequence ID" value="NZ_VUOB01000002.1"/>
</dbReference>
<dbReference type="SUPFAM" id="SSF52540">
    <property type="entry name" value="P-loop containing nucleoside triphosphate hydrolases"/>
    <property type="match status" value="1"/>
</dbReference>
<evidence type="ECO:0000313" key="7">
    <source>
        <dbReference type="EMBL" id="KAA2266479.1"/>
    </source>
</evidence>
<keyword evidence="2" id="KW-0805">Transcription regulation</keyword>
<dbReference type="SMART" id="SM01043">
    <property type="entry name" value="BTAD"/>
    <property type="match status" value="1"/>
</dbReference>
<dbReference type="GO" id="GO:0003677">
    <property type="term" value="F:DNA binding"/>
    <property type="evidence" value="ECO:0007669"/>
    <property type="project" value="UniProtKB-KW"/>
</dbReference>
<evidence type="ECO:0000313" key="8">
    <source>
        <dbReference type="Proteomes" id="UP000323454"/>
    </source>
</evidence>
<keyword evidence="4" id="KW-0804">Transcription</keyword>
<dbReference type="GO" id="GO:0000160">
    <property type="term" value="P:phosphorelay signal transduction system"/>
    <property type="evidence" value="ECO:0007669"/>
    <property type="project" value="InterPro"/>
</dbReference>
<dbReference type="CDD" id="cd15831">
    <property type="entry name" value="BTAD"/>
    <property type="match status" value="1"/>
</dbReference>
<dbReference type="InterPro" id="IPR001867">
    <property type="entry name" value="OmpR/PhoB-type_DNA-bd"/>
</dbReference>
<dbReference type="Pfam" id="PF00486">
    <property type="entry name" value="Trans_reg_C"/>
    <property type="match status" value="1"/>
</dbReference>
<proteinExistence type="inferred from homology"/>
<dbReference type="Proteomes" id="UP000323454">
    <property type="component" value="Unassembled WGS sequence"/>
</dbReference>
<dbReference type="InterPro" id="IPR042197">
    <property type="entry name" value="Apaf_helical"/>
</dbReference>
<dbReference type="InterPro" id="IPR011990">
    <property type="entry name" value="TPR-like_helical_dom_sf"/>
</dbReference>
<dbReference type="InterPro" id="IPR016032">
    <property type="entry name" value="Sig_transdc_resp-reg_C-effctor"/>
</dbReference>
<dbReference type="InterPro" id="IPR005158">
    <property type="entry name" value="BTAD"/>
</dbReference>
<evidence type="ECO:0000259" key="5">
    <source>
        <dbReference type="SMART" id="SM00862"/>
    </source>
</evidence>
<name>A0A5B2XUB4_9PSEU</name>
<keyword evidence="3" id="KW-0238">DNA-binding</keyword>
<comment type="similarity">
    <text evidence="1">Belongs to the AfsR/DnrI/RedD regulatory family.</text>
</comment>
<gene>
    <name evidence="7" type="ORF">F0L68_01660</name>
</gene>
<evidence type="ECO:0000259" key="6">
    <source>
        <dbReference type="SMART" id="SM01043"/>
    </source>
</evidence>
<dbReference type="Gene3D" id="3.40.50.300">
    <property type="entry name" value="P-loop containing nucleotide triphosphate hydrolases"/>
    <property type="match status" value="1"/>
</dbReference>
<evidence type="ECO:0000256" key="3">
    <source>
        <dbReference type="ARBA" id="ARBA00023125"/>
    </source>
</evidence>
<accession>A0A5B2XUB4</accession>
<comment type="caution">
    <text evidence="7">The sequence shown here is derived from an EMBL/GenBank/DDBJ whole genome shotgun (WGS) entry which is preliminary data.</text>
</comment>
<evidence type="ECO:0000256" key="4">
    <source>
        <dbReference type="ARBA" id="ARBA00023163"/>
    </source>
</evidence>